<proteinExistence type="predicted"/>
<feature type="compositionally biased region" description="Basic and acidic residues" evidence="1">
    <location>
        <begin position="909"/>
        <end position="918"/>
    </location>
</feature>
<dbReference type="PANTHER" id="PTHR33096:SF1">
    <property type="entry name" value="CXC1-LIKE CYSTEINE CLUSTER ASSOCIATED WITH KDZ TRANSPOSASES DOMAIN-CONTAINING PROTEIN"/>
    <property type="match status" value="1"/>
</dbReference>
<dbReference type="OrthoDB" id="3261436at2759"/>
<reference evidence="3 4" key="1">
    <citation type="submission" date="2014-04" db="EMBL/GenBank/DDBJ databases">
        <authorList>
            <consortium name="DOE Joint Genome Institute"/>
            <person name="Kuo A."/>
            <person name="Ruytinx J."/>
            <person name="Rineau F."/>
            <person name="Colpaert J."/>
            <person name="Kohler A."/>
            <person name="Nagy L.G."/>
            <person name="Floudas D."/>
            <person name="Copeland A."/>
            <person name="Barry K.W."/>
            <person name="Cichocki N."/>
            <person name="Veneault-Fourrey C."/>
            <person name="LaButti K."/>
            <person name="Lindquist E.A."/>
            <person name="Lipzen A."/>
            <person name="Lundell T."/>
            <person name="Morin E."/>
            <person name="Murat C."/>
            <person name="Sun H."/>
            <person name="Tunlid A."/>
            <person name="Henrissat B."/>
            <person name="Grigoriev I.V."/>
            <person name="Hibbett D.S."/>
            <person name="Martin F."/>
            <person name="Nordberg H.P."/>
            <person name="Cantor M.N."/>
            <person name="Hua S.X."/>
        </authorList>
    </citation>
    <scope>NUCLEOTIDE SEQUENCE [LARGE SCALE GENOMIC DNA]</scope>
    <source>
        <strain evidence="3 4">UH-Slu-Lm8-n1</strain>
    </source>
</reference>
<dbReference type="HOGENOM" id="CLU_003703_13_0_1"/>
<dbReference type="EMBL" id="KN835143">
    <property type="protein sequence ID" value="KIK47784.1"/>
    <property type="molecule type" value="Genomic_DNA"/>
</dbReference>
<dbReference type="Proteomes" id="UP000054485">
    <property type="component" value="Unassembled WGS sequence"/>
</dbReference>
<feature type="non-terminal residue" evidence="3">
    <location>
        <position position="1"/>
    </location>
</feature>
<evidence type="ECO:0000256" key="1">
    <source>
        <dbReference type="SAM" id="MobiDB-lite"/>
    </source>
</evidence>
<reference evidence="4" key="2">
    <citation type="submission" date="2015-01" db="EMBL/GenBank/DDBJ databases">
        <title>Evolutionary Origins and Diversification of the Mycorrhizal Mutualists.</title>
        <authorList>
            <consortium name="DOE Joint Genome Institute"/>
            <consortium name="Mycorrhizal Genomics Consortium"/>
            <person name="Kohler A."/>
            <person name="Kuo A."/>
            <person name="Nagy L.G."/>
            <person name="Floudas D."/>
            <person name="Copeland A."/>
            <person name="Barry K.W."/>
            <person name="Cichocki N."/>
            <person name="Veneault-Fourrey C."/>
            <person name="LaButti K."/>
            <person name="Lindquist E.A."/>
            <person name="Lipzen A."/>
            <person name="Lundell T."/>
            <person name="Morin E."/>
            <person name="Murat C."/>
            <person name="Riley R."/>
            <person name="Ohm R."/>
            <person name="Sun H."/>
            <person name="Tunlid A."/>
            <person name="Henrissat B."/>
            <person name="Grigoriev I.V."/>
            <person name="Hibbett D.S."/>
            <person name="Martin F."/>
        </authorList>
    </citation>
    <scope>NUCLEOTIDE SEQUENCE [LARGE SCALE GENOMIC DNA]</scope>
    <source>
        <strain evidence="4">UH-Slu-Lm8-n1</strain>
    </source>
</reference>
<keyword evidence="4" id="KW-1185">Reference proteome</keyword>
<dbReference type="STRING" id="930992.A0A0D0BDA0"/>
<evidence type="ECO:0000313" key="3">
    <source>
        <dbReference type="EMBL" id="KIK47784.1"/>
    </source>
</evidence>
<dbReference type="Pfam" id="PF18758">
    <property type="entry name" value="KDZ"/>
    <property type="match status" value="1"/>
</dbReference>
<protein>
    <submittedName>
        <fullName evidence="3">Unplaced genomic scaffold CY34scaffold_12, whole genome shotgun sequence</fullName>
    </submittedName>
</protein>
<dbReference type="PANTHER" id="PTHR33096">
    <property type="entry name" value="CXC2 DOMAIN-CONTAINING PROTEIN"/>
    <property type="match status" value="1"/>
</dbReference>
<dbReference type="AlphaFoldDB" id="A0A0D0BDA0"/>
<sequence length="918" mass="104114">YLDEFIRLEGHGEANYSCHGCEDLNAIFCCDDCFSVNLYCQSCVCRLHQNMPLHQLKMWRDEYFHPIKLKQLGLCVQLGHSTGQPCYNPKPTYDDDFTIIDVHGIHEVALDFCNCEQVSSHYKQILRARWFPATSTDPKTAATFTVLEHFHLLSFESKVSAFEFYHCIARQSDNTGINPIKDRYSVFLRIMAEWRNIKALKHAGCGHDPTGVDATQEGELIVLCPACPHPGKNLAETLTDVVPRNQWLYSLFLAIDANFQLKRCLVSSDAKDPGLSRGWGYFVEERNYKEYLQENGTLTQDKSTCISHNAVNMADTKASNGLAATGVGTVVCVRHDMWLANGVGDLQKGEKYLNMDYIVFSALSHFLSIPAINFSYDITCQWHKKLWHRVSASLPLRLHPNISQQYRFFVPKFHLAAHIAACQTTFSFNWSPHVGRTDGEAPERGWADINCVAASTKEMAPGTCRDILDNHFGDWNWKKVTVLGQTLLHKIKDAVDAERDHRHALADLEGSIKESDLGAASLAAWMKEIVAWENDHTKPNPFNSQSQEVTQASVRLALVQQDAKDLEEGTSISLHSEVTPSILISTGLDLEDAHMNVTQHLTNDQRTKILTHSNSLQCRIDSWIMVQVLYMSFVSHVCATAKPDSIKPKDIPLLLPSDVCNLVVCDAKLLQVEWSLRLAQVNDTLNKCRSHIRLRHQLLRFKAQHIRGQSTNTRAQKSIQAVKCRLILSHEKYSCARQALVHLSTHLGYMGWEHKLQPLRKSDLRPMGDLGGRTQGTAIMPWIWRTHGISVDDSDGLQDSLRIEWCKTRARHNRWFEEIQLLLEEMRRVLEFLAWQAKLWDEWTTLRVAEWSADVEGLAAYAKRQAAIRQSLAARFRALWGNVPTLVSANLDDTMADGPVEEGPFIDAPPHEDLDYVD</sequence>
<dbReference type="InterPro" id="IPR041457">
    <property type="entry name" value="CxC2_KDZ-assoc"/>
</dbReference>
<feature type="domain" description="CxC2-like cysteine cluster KDZ transposase-associated" evidence="2">
    <location>
        <begin position="69"/>
        <end position="176"/>
    </location>
</feature>
<name>A0A0D0BDA0_9AGAM</name>
<dbReference type="InParanoid" id="A0A0D0BDA0"/>
<evidence type="ECO:0000313" key="4">
    <source>
        <dbReference type="Proteomes" id="UP000054485"/>
    </source>
</evidence>
<dbReference type="Pfam" id="PF18803">
    <property type="entry name" value="CxC2"/>
    <property type="match status" value="1"/>
</dbReference>
<dbReference type="CDD" id="cd19757">
    <property type="entry name" value="Bbox1"/>
    <property type="match status" value="1"/>
</dbReference>
<gene>
    <name evidence="3" type="ORF">CY34DRAFT_73368</name>
</gene>
<evidence type="ECO:0000259" key="2">
    <source>
        <dbReference type="Pfam" id="PF18803"/>
    </source>
</evidence>
<accession>A0A0D0BDA0</accession>
<feature type="region of interest" description="Disordered" evidence="1">
    <location>
        <begin position="898"/>
        <end position="918"/>
    </location>
</feature>
<dbReference type="InterPro" id="IPR040521">
    <property type="entry name" value="KDZ"/>
</dbReference>
<organism evidence="3 4">
    <name type="scientific">Suillus luteus UH-Slu-Lm8-n1</name>
    <dbReference type="NCBI Taxonomy" id="930992"/>
    <lineage>
        <taxon>Eukaryota</taxon>
        <taxon>Fungi</taxon>
        <taxon>Dikarya</taxon>
        <taxon>Basidiomycota</taxon>
        <taxon>Agaricomycotina</taxon>
        <taxon>Agaricomycetes</taxon>
        <taxon>Agaricomycetidae</taxon>
        <taxon>Boletales</taxon>
        <taxon>Suillineae</taxon>
        <taxon>Suillaceae</taxon>
        <taxon>Suillus</taxon>
    </lineage>
</organism>